<feature type="region of interest" description="Involved in Mg(2+) ion dislocation from EF-Tu" evidence="7">
    <location>
        <begin position="80"/>
        <end position="83"/>
    </location>
</feature>
<dbReference type="GO" id="GO:0003746">
    <property type="term" value="F:translation elongation factor activity"/>
    <property type="evidence" value="ECO:0007669"/>
    <property type="project" value="UniProtKB-UniRule"/>
</dbReference>
<evidence type="ECO:0000256" key="6">
    <source>
        <dbReference type="ARBA" id="ARBA00025453"/>
    </source>
</evidence>
<dbReference type="PANTHER" id="PTHR11741:SF0">
    <property type="entry name" value="ELONGATION FACTOR TS, MITOCHONDRIAL"/>
    <property type="match status" value="1"/>
</dbReference>
<accession>A0A0L0MIU3</accession>
<dbReference type="InterPro" id="IPR009060">
    <property type="entry name" value="UBA-like_sf"/>
</dbReference>
<dbReference type="Gene3D" id="3.30.479.20">
    <property type="entry name" value="Elongation factor Ts, dimerisation domain"/>
    <property type="match status" value="2"/>
</dbReference>
<evidence type="ECO:0000256" key="7">
    <source>
        <dbReference type="HAMAP-Rule" id="MF_00050"/>
    </source>
</evidence>
<evidence type="ECO:0000313" key="10">
    <source>
        <dbReference type="Proteomes" id="UP000037086"/>
    </source>
</evidence>
<dbReference type="InterPro" id="IPR001816">
    <property type="entry name" value="Transl_elong_EFTs/EF1B"/>
</dbReference>
<dbReference type="PANTHER" id="PTHR11741">
    <property type="entry name" value="ELONGATION FACTOR TS"/>
    <property type="match status" value="1"/>
</dbReference>
<name>A0A0L0MIU3_9MOLU</name>
<proteinExistence type="inferred from homology"/>
<evidence type="ECO:0000256" key="2">
    <source>
        <dbReference type="ARBA" id="ARBA00016956"/>
    </source>
</evidence>
<comment type="subcellular location">
    <subcellularLocation>
        <location evidence="7">Cytoplasm</location>
    </subcellularLocation>
</comment>
<comment type="caution">
    <text evidence="9">The sequence shown here is derived from an EMBL/GenBank/DDBJ whole genome shotgun (WGS) entry which is preliminary data.</text>
</comment>
<dbReference type="InterPro" id="IPR014039">
    <property type="entry name" value="Transl_elong_EFTs/EF1B_dimer"/>
</dbReference>
<evidence type="ECO:0000256" key="3">
    <source>
        <dbReference type="ARBA" id="ARBA00022490"/>
    </source>
</evidence>
<keyword evidence="5 7" id="KW-0648">Protein biosynthesis</keyword>
<protein>
    <recommendedName>
        <fullName evidence="2 7">Elongation factor Ts</fullName>
        <shortName evidence="7">EF-Ts</shortName>
    </recommendedName>
</protein>
<dbReference type="FunFam" id="1.10.8.10:FF:000001">
    <property type="entry name" value="Elongation factor Ts"/>
    <property type="match status" value="1"/>
</dbReference>
<reference evidence="9 10" key="1">
    <citation type="journal article" date="2015" name="BMC Microbiol.">
        <title>'Candidatus Phytoplasma phoenicium' associated with almond witches'-broom disease: from draft genome to genetic diversity among strain populations.</title>
        <authorList>
            <person name="Quaglino F."/>
            <person name="Kube M."/>
            <person name="Jawhari M."/>
            <person name="Abou-Jawdah Y."/>
            <person name="Siewert C."/>
            <person name="Choueiri E."/>
            <person name="Sobh H."/>
            <person name="Casati P."/>
            <person name="Tedeschi R."/>
            <person name="Molino Lova M."/>
            <person name="Alma A."/>
            <person name="Bianco P.A."/>
        </authorList>
    </citation>
    <scope>NUCLEOTIDE SEQUENCE [LARGE SCALE GENOMIC DNA]</scope>
    <source>
        <strain evidence="9 10">SA213</strain>
    </source>
</reference>
<evidence type="ECO:0000256" key="4">
    <source>
        <dbReference type="ARBA" id="ARBA00022768"/>
    </source>
</evidence>
<dbReference type="HAMAP" id="MF_00050">
    <property type="entry name" value="EF_Ts"/>
    <property type="match status" value="1"/>
</dbReference>
<dbReference type="EMBL" id="JPSQ01000049">
    <property type="protein sequence ID" value="KND62572.1"/>
    <property type="molecule type" value="Genomic_DNA"/>
</dbReference>
<evidence type="ECO:0000259" key="8">
    <source>
        <dbReference type="Pfam" id="PF00889"/>
    </source>
</evidence>
<comment type="similarity">
    <text evidence="1 7">Belongs to the EF-Ts family.</text>
</comment>
<dbReference type="CDD" id="cd14275">
    <property type="entry name" value="UBA_EF-Ts"/>
    <property type="match status" value="1"/>
</dbReference>
<dbReference type="SUPFAM" id="SSF54713">
    <property type="entry name" value="Elongation factor Ts (EF-Ts), dimerisation domain"/>
    <property type="match status" value="1"/>
</dbReference>
<dbReference type="NCBIfam" id="TIGR00116">
    <property type="entry name" value="tsf"/>
    <property type="match status" value="1"/>
</dbReference>
<dbReference type="InterPro" id="IPR036402">
    <property type="entry name" value="EF-Ts_dimer_sf"/>
</dbReference>
<keyword evidence="10" id="KW-1185">Reference proteome</keyword>
<dbReference type="GO" id="GO:0005737">
    <property type="term" value="C:cytoplasm"/>
    <property type="evidence" value="ECO:0007669"/>
    <property type="project" value="UniProtKB-SubCell"/>
</dbReference>
<dbReference type="PATRIC" id="fig|198422.3.peg.226"/>
<evidence type="ECO:0000256" key="1">
    <source>
        <dbReference type="ARBA" id="ARBA00005532"/>
    </source>
</evidence>
<evidence type="ECO:0000313" key="9">
    <source>
        <dbReference type="EMBL" id="KND62572.1"/>
    </source>
</evidence>
<comment type="function">
    <text evidence="6 7">Associates with the EF-Tu.GDP complex and induces the exchange of GDP to GTP. It remains bound to the aminoacyl-tRNA.EF-Tu.GTP complex up to the GTP hydrolysis stage on the ribosome.</text>
</comment>
<sequence>MKITTETIKILRNQTQAGILSCKKALEKTSGNIEEAVLLLKKEGIIKATKNSSDKVAAEGLTNVAICGNKAILFELNTETDFVAKNKIFLNLYNKITELLLTSDELFSTVADFLKLRIKKQNVQNIILETAAVLKEKIVLSRLQVVTKNTQESFGFYKHQGGKISSLVVLSKDCPEVAMDLPIHIVGFNPKFISKDQADPQFIAKEKKFFLSKTLEEKTQQKSLSSNIIEKIVEQRLNKFLEEICLLEQPLYNNQDQTVSAYLDTYQIKIIAFYRFEVGKRF</sequence>
<dbReference type="Proteomes" id="UP000037086">
    <property type="component" value="Unassembled WGS sequence"/>
</dbReference>
<organism evidence="9 10">
    <name type="scientific">Candidatus Phytoplasma phoenicium</name>
    <dbReference type="NCBI Taxonomy" id="198422"/>
    <lineage>
        <taxon>Bacteria</taxon>
        <taxon>Bacillati</taxon>
        <taxon>Mycoplasmatota</taxon>
        <taxon>Mollicutes</taxon>
        <taxon>Acholeplasmatales</taxon>
        <taxon>Acholeplasmataceae</taxon>
        <taxon>Candidatus Phytoplasma</taxon>
        <taxon>16SrIX (Pigeon pea witches'-broom group)</taxon>
    </lineage>
</organism>
<feature type="domain" description="Translation elongation factor EFTs/EF1B dimerisation" evidence="8">
    <location>
        <begin position="71"/>
        <end position="280"/>
    </location>
</feature>
<keyword evidence="4 7" id="KW-0251">Elongation factor</keyword>
<dbReference type="Gene3D" id="1.10.8.10">
    <property type="entry name" value="DNA helicase RuvA subunit, C-terminal domain"/>
    <property type="match status" value="1"/>
</dbReference>
<dbReference type="SUPFAM" id="SSF46934">
    <property type="entry name" value="UBA-like"/>
    <property type="match status" value="1"/>
</dbReference>
<dbReference type="OrthoDB" id="9808348at2"/>
<evidence type="ECO:0000256" key="5">
    <source>
        <dbReference type="ARBA" id="ARBA00022917"/>
    </source>
</evidence>
<gene>
    <name evidence="7 9" type="primary">tsf</name>
    <name evidence="9" type="ORF">AlmWB_02400</name>
</gene>
<dbReference type="Pfam" id="PF00889">
    <property type="entry name" value="EF_TS"/>
    <property type="match status" value="1"/>
</dbReference>
<dbReference type="AlphaFoldDB" id="A0A0L0MIU3"/>
<dbReference type="Gene3D" id="1.10.286.20">
    <property type="match status" value="1"/>
</dbReference>
<dbReference type="RefSeq" id="WP_050337296.1">
    <property type="nucleotide sequence ID" value="NZ_JPSQ01000049.1"/>
</dbReference>
<keyword evidence="3 7" id="KW-0963">Cytoplasm</keyword>